<dbReference type="EMBL" id="CM003103">
    <property type="protein sequence ID" value="KUI70242.1"/>
    <property type="molecule type" value="Genomic_DNA"/>
</dbReference>
<sequence length="99" mass="11166">MSTTKTKRPVLWPRPQVESKAQKISLPSRVLSTPHPGTLERTDPFESLETPSKQVSFLLMDDNAINLRMISVFMTKLGHILETAANELEAVDMFRERAG</sequence>
<evidence type="ECO:0000313" key="4">
    <source>
        <dbReference type="EMBL" id="KUI70242.1"/>
    </source>
</evidence>
<keyword evidence="5" id="KW-1185">Reference proteome</keyword>
<dbReference type="PROSITE" id="PS50110">
    <property type="entry name" value="RESPONSE_REGULATORY"/>
    <property type="match status" value="1"/>
</dbReference>
<name>A0A194W1T9_CYTMA</name>
<reference evidence="4" key="1">
    <citation type="submission" date="2014-12" db="EMBL/GenBank/DDBJ databases">
        <title>Genome Sequence of Valsa Canker Pathogens Uncovers a Specific Adaption of Colonization on Woody Bark.</title>
        <authorList>
            <person name="Yin Z."/>
            <person name="Liu H."/>
            <person name="Gao X."/>
            <person name="Li Z."/>
            <person name="Song N."/>
            <person name="Ke X."/>
            <person name="Dai Q."/>
            <person name="Wu Y."/>
            <person name="Sun Y."/>
            <person name="Xu J.-R."/>
            <person name="Kang Z.K."/>
            <person name="Wang L."/>
            <person name="Huang L."/>
        </authorList>
    </citation>
    <scope>NUCLEOTIDE SEQUENCE [LARGE SCALE GENOMIC DNA]</scope>
    <source>
        <strain evidence="4">03-8</strain>
    </source>
</reference>
<evidence type="ECO:0000256" key="1">
    <source>
        <dbReference type="PROSITE-ProRule" id="PRU00169"/>
    </source>
</evidence>
<feature type="region of interest" description="Disordered" evidence="2">
    <location>
        <begin position="1"/>
        <end position="45"/>
    </location>
</feature>
<accession>A0A194W1T9</accession>
<dbReference type="AlphaFoldDB" id="A0A194W1T9"/>
<evidence type="ECO:0000256" key="2">
    <source>
        <dbReference type="SAM" id="MobiDB-lite"/>
    </source>
</evidence>
<dbReference type="OrthoDB" id="303614at2759"/>
<gene>
    <name evidence="4" type="ORF">VM1G_11660</name>
</gene>
<dbReference type="GO" id="GO:0000160">
    <property type="term" value="P:phosphorelay signal transduction system"/>
    <property type="evidence" value="ECO:0007669"/>
    <property type="project" value="InterPro"/>
</dbReference>
<dbReference type="Proteomes" id="UP000078559">
    <property type="component" value="Chromosome 6"/>
</dbReference>
<dbReference type="Gene3D" id="3.40.50.2300">
    <property type="match status" value="1"/>
</dbReference>
<dbReference type="SUPFAM" id="SSF52172">
    <property type="entry name" value="CheY-like"/>
    <property type="match status" value="1"/>
</dbReference>
<feature type="domain" description="Response regulatory" evidence="3">
    <location>
        <begin position="56"/>
        <end position="99"/>
    </location>
</feature>
<dbReference type="InterPro" id="IPR001789">
    <property type="entry name" value="Sig_transdc_resp-reg_receiver"/>
</dbReference>
<protein>
    <recommendedName>
        <fullName evidence="3">Response regulatory domain-containing protein</fullName>
    </recommendedName>
</protein>
<dbReference type="SMR" id="A0A194W1T9"/>
<organism evidence="4 5">
    <name type="scientific">Cytospora mali</name>
    <name type="common">Apple Valsa canker fungus</name>
    <name type="synonym">Valsa mali</name>
    <dbReference type="NCBI Taxonomy" id="578113"/>
    <lineage>
        <taxon>Eukaryota</taxon>
        <taxon>Fungi</taxon>
        <taxon>Dikarya</taxon>
        <taxon>Ascomycota</taxon>
        <taxon>Pezizomycotina</taxon>
        <taxon>Sordariomycetes</taxon>
        <taxon>Sordariomycetidae</taxon>
        <taxon>Diaporthales</taxon>
        <taxon>Cytosporaceae</taxon>
        <taxon>Cytospora</taxon>
    </lineage>
</organism>
<proteinExistence type="predicted"/>
<evidence type="ECO:0000259" key="3">
    <source>
        <dbReference type="PROSITE" id="PS50110"/>
    </source>
</evidence>
<comment type="caution">
    <text evidence="1">Lacks conserved residue(s) required for the propagation of feature annotation.</text>
</comment>
<evidence type="ECO:0000313" key="5">
    <source>
        <dbReference type="Proteomes" id="UP000078559"/>
    </source>
</evidence>
<dbReference type="InterPro" id="IPR011006">
    <property type="entry name" value="CheY-like_superfamily"/>
</dbReference>